<protein>
    <submittedName>
        <fullName evidence="2">Uncharacterized protein</fullName>
    </submittedName>
</protein>
<evidence type="ECO:0000256" key="1">
    <source>
        <dbReference type="SAM" id="MobiDB-lite"/>
    </source>
</evidence>
<dbReference type="Proteomes" id="UP001497525">
    <property type="component" value="Unassembled WGS sequence"/>
</dbReference>
<feature type="compositionally biased region" description="Polar residues" evidence="1">
    <location>
        <begin position="620"/>
        <end position="631"/>
    </location>
</feature>
<organism evidence="2 3">
    <name type="scientific">Calicophoron daubneyi</name>
    <name type="common">Rumen fluke</name>
    <name type="synonym">Paramphistomum daubneyi</name>
    <dbReference type="NCBI Taxonomy" id="300641"/>
    <lineage>
        <taxon>Eukaryota</taxon>
        <taxon>Metazoa</taxon>
        <taxon>Spiralia</taxon>
        <taxon>Lophotrochozoa</taxon>
        <taxon>Platyhelminthes</taxon>
        <taxon>Trematoda</taxon>
        <taxon>Digenea</taxon>
        <taxon>Plagiorchiida</taxon>
        <taxon>Pronocephalata</taxon>
        <taxon>Paramphistomoidea</taxon>
        <taxon>Paramphistomidae</taxon>
        <taxon>Calicophoron</taxon>
    </lineage>
</organism>
<gene>
    <name evidence="2" type="ORF">CDAUBV1_LOCUS3819</name>
</gene>
<name>A0AAV2T5D0_CALDB</name>
<dbReference type="AlphaFoldDB" id="A0AAV2T5D0"/>
<evidence type="ECO:0000313" key="2">
    <source>
        <dbReference type="EMBL" id="CAL5131402.1"/>
    </source>
</evidence>
<feature type="region of interest" description="Disordered" evidence="1">
    <location>
        <begin position="617"/>
        <end position="642"/>
    </location>
</feature>
<comment type="caution">
    <text evidence="2">The sequence shown here is derived from an EMBL/GenBank/DDBJ whole genome shotgun (WGS) entry which is preliminary data.</text>
</comment>
<reference evidence="2" key="1">
    <citation type="submission" date="2024-06" db="EMBL/GenBank/DDBJ databases">
        <authorList>
            <person name="Liu X."/>
            <person name="Lenzi L."/>
            <person name="Haldenby T S."/>
            <person name="Uol C."/>
        </authorList>
    </citation>
    <scope>NUCLEOTIDE SEQUENCE</scope>
</reference>
<evidence type="ECO:0000313" key="3">
    <source>
        <dbReference type="Proteomes" id="UP001497525"/>
    </source>
</evidence>
<sequence length="737" mass="83055">MAIKTASPPVVVRHAADEVERQADRLKSLVEDGELDLTVWGSLVKLLGSCFIAQPYPEDLLGPIDAENQKSLNELFCTRLPNVYLAIATYWPCADCRNRIASLWANPDEDVILNTVCDRCWSDFDEEVMLNVRDILVANFTITSCELVQPDPLQVVQLIYALTRLALCLTQCRTATQPALTTSCVIYILRILGLLFADQLFDLKSPNNIQLITVLRSFTLWLTKRMDWKLCAEEVCFMLANAATCLREPLFFPFRDNSRFLQYCVQPSLGLNRASFEMLRLLHSSFPYAIKSGFPLRDWSRVLSQLERIMSADIGLWHSCGALVSAPDFQCIHGVLSLCHTVFQYKDIASASLIQYLRTNCPVLCSIGERLPVNDFEQWIHDKSTELDQKCGISYSANMHVGLHRSGTDLSAQDPYEERVPRHIAYPSPLPWQSARDAQRQVGWGNHSYKKPKTVRKIPWKMNPQHKAKAAQVRFHKTTFSLPSASGLKESLLHHLQTKMMAMPPIAEYVVVKLLNPALCMKKLLLVSRVENFLFTFAFLSYTPLRTQRSFAGKGPPKKTGQLFRLSFWPHQLNVLHSRSLRGRIYHNLHQWVGPYYPVAQADVGRLLRDPHPEPLIERSNPQDSEVNSGIPNPLGAGGHQVAHAPFGKGLSIRDAQYTQYTSGAGDQDAQDDLRTNMNKHSPLNSGADSAPLRRQCKFMMAKIRPLEVFLGARAHGSLNVTAVIGQLILKGTNLKK</sequence>
<accession>A0AAV2T5D0</accession>
<proteinExistence type="predicted"/>
<dbReference type="EMBL" id="CAXLJL010000090">
    <property type="protein sequence ID" value="CAL5131402.1"/>
    <property type="molecule type" value="Genomic_DNA"/>
</dbReference>